<dbReference type="InterPro" id="IPR013610">
    <property type="entry name" value="ArdC_N"/>
</dbReference>
<feature type="domain" description="Polyvalent protein metallopeptidase" evidence="2">
    <location>
        <begin position="157"/>
        <end position="282"/>
    </location>
</feature>
<dbReference type="InterPro" id="IPR017113">
    <property type="entry name" value="Antirestriction_ArdC"/>
</dbReference>
<evidence type="ECO:0000259" key="1">
    <source>
        <dbReference type="Pfam" id="PF08401"/>
    </source>
</evidence>
<comment type="caution">
    <text evidence="3">The sequence shown here is derived from an EMBL/GenBank/DDBJ whole genome shotgun (WGS) entry which is preliminary data.</text>
</comment>
<accession>A0A3A1P0L7</accession>
<dbReference type="GO" id="GO:0003697">
    <property type="term" value="F:single-stranded DNA binding"/>
    <property type="evidence" value="ECO:0007669"/>
    <property type="project" value="InterPro"/>
</dbReference>
<feature type="domain" description="N-terminal" evidence="1">
    <location>
        <begin position="15"/>
        <end position="128"/>
    </location>
</feature>
<dbReference type="PIRSF" id="PIRSF037112">
    <property type="entry name" value="Antirestriction_ArdC"/>
    <property type="match status" value="1"/>
</dbReference>
<evidence type="ECO:0000259" key="2">
    <source>
        <dbReference type="Pfam" id="PF18818"/>
    </source>
</evidence>
<dbReference type="OrthoDB" id="9792687at2"/>
<dbReference type="Pfam" id="PF18818">
    <property type="entry name" value="MPTase-PolyVal"/>
    <property type="match status" value="1"/>
</dbReference>
<evidence type="ECO:0000313" key="3">
    <source>
        <dbReference type="EMBL" id="RIV79888.1"/>
    </source>
</evidence>
<dbReference type="InterPro" id="IPR041459">
    <property type="entry name" value="MPTase-PolyVal"/>
</dbReference>
<dbReference type="RefSeq" id="WP_119594992.1">
    <property type="nucleotide sequence ID" value="NZ_QXFM01000145.1"/>
</dbReference>
<name>A0A3A1P0L7_9SPHN</name>
<gene>
    <name evidence="3" type="ORF">D2V17_20525</name>
</gene>
<sequence>MAYRKGQSGGMSPATRITQEIIARLESGTKPWIKPWRGVPVSRPLRACGIPYRGMNVFWLWMVADMCGYASPFWMTYNQANELGAQVRKGEKSTIAIFYKSYTKEVEAPDTGEKTDESRRVLKAYPVFNADQVEGLPERFHPAATLEVVEPEGRQAELDSFFARIPAVLRHQGDEAYYEPVADRVTMPPAHLFSGFDHYYATLAHELSHWTGHASRLDRNLKNRFGSATYAAEELIAELSSAMLGAELGLPVTHLDSHASYIEHWLKLLKQDDRAILTAAAKAEEASSLLLRLGARISADDPDEASADAALAA</sequence>
<dbReference type="Proteomes" id="UP000265366">
    <property type="component" value="Unassembled WGS sequence"/>
</dbReference>
<organism evidence="3 4">
    <name type="scientific">Aurantiacibacter xanthus</name>
    <dbReference type="NCBI Taxonomy" id="1784712"/>
    <lineage>
        <taxon>Bacteria</taxon>
        <taxon>Pseudomonadati</taxon>
        <taxon>Pseudomonadota</taxon>
        <taxon>Alphaproteobacteria</taxon>
        <taxon>Sphingomonadales</taxon>
        <taxon>Erythrobacteraceae</taxon>
        <taxon>Aurantiacibacter</taxon>
    </lineage>
</organism>
<dbReference type="EMBL" id="QXFM01000145">
    <property type="protein sequence ID" value="RIV79888.1"/>
    <property type="molecule type" value="Genomic_DNA"/>
</dbReference>
<keyword evidence="4" id="KW-1185">Reference proteome</keyword>
<reference evidence="3 4" key="1">
    <citation type="submission" date="2018-08" db="EMBL/GenBank/DDBJ databases">
        <title>Erythrobacter zhengii sp.nov., a bacterium isolated from deep-sea sediment.</title>
        <authorList>
            <person name="Fang C."/>
            <person name="Wu Y.-H."/>
            <person name="Sun C."/>
            <person name="Wang H."/>
            <person name="Cheng H."/>
            <person name="Meng F.-X."/>
            <person name="Wang C.-S."/>
            <person name="Xu X.-W."/>
        </authorList>
    </citation>
    <scope>NUCLEOTIDE SEQUENCE [LARGE SCALE GENOMIC DNA]</scope>
    <source>
        <strain evidence="3 4">CCTCC AB 2015396</strain>
    </source>
</reference>
<protein>
    <submittedName>
        <fullName evidence="3">DUF1738 domain-containing protein</fullName>
    </submittedName>
</protein>
<evidence type="ECO:0000313" key="4">
    <source>
        <dbReference type="Proteomes" id="UP000265366"/>
    </source>
</evidence>
<dbReference type="Pfam" id="PF08401">
    <property type="entry name" value="ArdcN"/>
    <property type="match status" value="1"/>
</dbReference>
<dbReference type="AlphaFoldDB" id="A0A3A1P0L7"/>
<proteinExistence type="predicted"/>